<dbReference type="Proteomes" id="UP000063699">
    <property type="component" value="Chromosome"/>
</dbReference>
<dbReference type="AlphaFoldDB" id="A0A0N9HTK0"/>
<keyword evidence="2" id="KW-1185">Reference proteome</keyword>
<evidence type="ECO:0000313" key="2">
    <source>
        <dbReference type="Proteomes" id="UP000063699"/>
    </source>
</evidence>
<organism evidence="1 2">
    <name type="scientific">Kibdelosporangium phytohabitans</name>
    <dbReference type="NCBI Taxonomy" id="860235"/>
    <lineage>
        <taxon>Bacteria</taxon>
        <taxon>Bacillati</taxon>
        <taxon>Actinomycetota</taxon>
        <taxon>Actinomycetes</taxon>
        <taxon>Pseudonocardiales</taxon>
        <taxon>Pseudonocardiaceae</taxon>
        <taxon>Kibdelosporangium</taxon>
    </lineage>
</organism>
<protein>
    <submittedName>
        <fullName evidence="1">Uncharacterized protein</fullName>
    </submittedName>
</protein>
<dbReference type="KEGG" id="kphy:AOZ06_06315"/>
<dbReference type="RefSeq" id="WP_054288562.1">
    <property type="nucleotide sequence ID" value="NZ_CP012752.1"/>
</dbReference>
<gene>
    <name evidence="1" type="ORF">AOZ06_06315</name>
</gene>
<dbReference type="EMBL" id="CP012752">
    <property type="protein sequence ID" value="ALG06589.1"/>
    <property type="molecule type" value="Genomic_DNA"/>
</dbReference>
<accession>A0A0N9HTK0</accession>
<proteinExistence type="predicted"/>
<name>A0A0N9HTK0_9PSEU</name>
<reference evidence="1 2" key="1">
    <citation type="submission" date="2015-07" db="EMBL/GenBank/DDBJ databases">
        <title>Genome sequencing of Kibdelosporangium phytohabitans.</title>
        <authorList>
            <person name="Qin S."/>
            <person name="Xing K."/>
        </authorList>
    </citation>
    <scope>NUCLEOTIDE SEQUENCE [LARGE SCALE GENOMIC DNA]</scope>
    <source>
        <strain evidence="1 2">KLBMP1111</strain>
    </source>
</reference>
<sequence length="69" mass="7073">MVDLFAGFLGGHAPDRGAAKEPEARYVAEVQQPSPGVRPLVAGCDDVGLAVQIPARVDGLVGGCGATWR</sequence>
<evidence type="ECO:0000313" key="1">
    <source>
        <dbReference type="EMBL" id="ALG06589.1"/>
    </source>
</evidence>